<dbReference type="PANTHER" id="PTHR36439:SF1">
    <property type="entry name" value="DUF1697 DOMAIN-CONTAINING PROTEIN"/>
    <property type="match status" value="1"/>
</dbReference>
<sequence length="182" mass="20730">MMTYIGLLRGVNVSGKNRIKMQELRNVLSSIGLHGIKTYLQSGNLIFSNDDERADDVAFRISAEIKKSFDLQIEVLILSLPQFKTVVEGNPFVENRDDDLSHFHVTLFQKKLGKFSAEQKIEAKRADSEKIQYTENGIYLYCPHGYGKTKLTNNFIERQLSVVATTRNWKTILALLDLAESD</sequence>
<evidence type="ECO:0000313" key="1">
    <source>
        <dbReference type="EMBL" id="MFD2598836.1"/>
    </source>
</evidence>
<keyword evidence="2" id="KW-1185">Reference proteome</keyword>
<dbReference type="EMBL" id="JBHUMA010000006">
    <property type="protein sequence ID" value="MFD2598836.1"/>
    <property type="molecule type" value="Genomic_DNA"/>
</dbReference>
<gene>
    <name evidence="1" type="ORF">ACFSQ3_07710</name>
</gene>
<reference evidence="2" key="1">
    <citation type="journal article" date="2019" name="Int. J. Syst. Evol. Microbiol.">
        <title>The Global Catalogue of Microorganisms (GCM) 10K type strain sequencing project: providing services to taxonomists for standard genome sequencing and annotation.</title>
        <authorList>
            <consortium name="The Broad Institute Genomics Platform"/>
            <consortium name="The Broad Institute Genome Sequencing Center for Infectious Disease"/>
            <person name="Wu L."/>
            <person name="Ma J."/>
        </authorList>
    </citation>
    <scope>NUCLEOTIDE SEQUENCE [LARGE SCALE GENOMIC DNA]</scope>
    <source>
        <strain evidence="2">KCTC 42248</strain>
    </source>
</reference>
<protein>
    <submittedName>
        <fullName evidence="1">DUF1697 domain-containing protein</fullName>
    </submittedName>
</protein>
<dbReference type="Pfam" id="PF08002">
    <property type="entry name" value="DUF1697"/>
    <property type="match status" value="1"/>
</dbReference>
<dbReference type="SUPFAM" id="SSF160379">
    <property type="entry name" value="SP0830-like"/>
    <property type="match status" value="1"/>
</dbReference>
<dbReference type="RefSeq" id="WP_380868967.1">
    <property type="nucleotide sequence ID" value="NZ_JBHUMA010000006.1"/>
</dbReference>
<organism evidence="1 2">
    <name type="scientific">Sphingobacterium corticis</name>
    <dbReference type="NCBI Taxonomy" id="1812823"/>
    <lineage>
        <taxon>Bacteria</taxon>
        <taxon>Pseudomonadati</taxon>
        <taxon>Bacteroidota</taxon>
        <taxon>Sphingobacteriia</taxon>
        <taxon>Sphingobacteriales</taxon>
        <taxon>Sphingobacteriaceae</taxon>
        <taxon>Sphingobacterium</taxon>
    </lineage>
</organism>
<dbReference type="PANTHER" id="PTHR36439">
    <property type="entry name" value="BLL4334 PROTEIN"/>
    <property type="match status" value="1"/>
</dbReference>
<comment type="caution">
    <text evidence="1">The sequence shown here is derived from an EMBL/GenBank/DDBJ whole genome shotgun (WGS) entry which is preliminary data.</text>
</comment>
<evidence type="ECO:0000313" key="2">
    <source>
        <dbReference type="Proteomes" id="UP001597393"/>
    </source>
</evidence>
<dbReference type="InterPro" id="IPR012545">
    <property type="entry name" value="DUF1697"/>
</dbReference>
<dbReference type="Gene3D" id="3.30.70.1280">
    <property type="entry name" value="SP0830-like domains"/>
    <property type="match status" value="1"/>
</dbReference>
<dbReference type="Proteomes" id="UP001597393">
    <property type="component" value="Unassembled WGS sequence"/>
</dbReference>
<accession>A0ABW5NI86</accession>
<proteinExistence type="predicted"/>
<dbReference type="PIRSF" id="PIRSF008502">
    <property type="entry name" value="UCP008502"/>
    <property type="match status" value="1"/>
</dbReference>
<name>A0ABW5NI86_9SPHI</name>